<dbReference type="PROSITE" id="PS51900">
    <property type="entry name" value="CB"/>
    <property type="match status" value="1"/>
</dbReference>
<dbReference type="EMBL" id="PDDX01000001">
    <property type="protein sequence ID" value="PHI30184.1"/>
    <property type="molecule type" value="Genomic_DNA"/>
</dbReference>
<dbReference type="PANTHER" id="PTHR30629:SF2">
    <property type="entry name" value="PROPHAGE INTEGRASE INTS-RELATED"/>
    <property type="match status" value="1"/>
</dbReference>
<dbReference type="Pfam" id="PF22022">
    <property type="entry name" value="Phage_int_M"/>
    <property type="match status" value="1"/>
</dbReference>
<protein>
    <submittedName>
        <fullName evidence="8">Integrase</fullName>
    </submittedName>
</protein>
<feature type="domain" description="Tyr recombinase" evidence="6">
    <location>
        <begin position="202"/>
        <end position="379"/>
    </location>
</feature>
<dbReference type="GO" id="GO:0015074">
    <property type="term" value="P:DNA integration"/>
    <property type="evidence" value="ECO:0007669"/>
    <property type="project" value="UniProtKB-KW"/>
</dbReference>
<dbReference type="STRING" id="1111728.GCA_000427805_04807"/>
<dbReference type="Pfam" id="PF00589">
    <property type="entry name" value="Phage_integrase"/>
    <property type="match status" value="1"/>
</dbReference>
<reference evidence="9" key="1">
    <citation type="submission" date="2017-09" db="EMBL/GenBank/DDBJ databases">
        <title>FDA dAtabase for Regulatory Grade micrObial Sequences (FDA-ARGOS): Supporting development and validation of Infectious Disease Dx tests.</title>
        <authorList>
            <person name="Minogue T."/>
            <person name="Wolcott M."/>
            <person name="Wasieloski L."/>
            <person name="Aguilar W."/>
            <person name="Moore D."/>
            <person name="Tallon L."/>
            <person name="Sadzewicz L."/>
            <person name="Ott S."/>
            <person name="Zhao X."/>
            <person name="Nagaraj S."/>
            <person name="Vavikolanu K."/>
            <person name="Aluvathingal J."/>
            <person name="Nadendla S."/>
            <person name="Sichtig H."/>
        </authorList>
    </citation>
    <scope>NUCLEOTIDE SEQUENCE [LARGE SCALE GENOMIC DNA]</scope>
    <source>
        <strain evidence="9">FDAARGOS_387</strain>
    </source>
</reference>
<dbReference type="PROSITE" id="PS51898">
    <property type="entry name" value="TYR_RECOMBINASE"/>
    <property type="match status" value="1"/>
</dbReference>
<sequence length="404" mass="46644">MALTDIKIRGSKPTDKPYKLTDGEGMHLLIHPNGSKYWRLQYRFDGKQKMMALGVYPEIKLADARQRRDEARRLIANNIDPSEKKKVDKQVRQSSIKNTFQELTLEWHEYKSPNWSKGYADDLLEAFKNDIFPHIGKRPIAEIKPLEMLDALRKLEKRGVLDKLRKIRQACNQVFRYAIVTGRADNNPASELVAALTAPKTKHFPHLTVDELPEFLRALSNYSGSSITQLAARILILTGVRTIELRAAEWREFDLENKLWEVPISRMKMRRPHLVPLSDQVVSILRQLDMFTGRYTLVFPGRNDISKPMSEASINQVLKRVGYHGRATGHGFRHTMSTILHEQGYNTAWVETQLAHVDKNSIRGTYNHAQYLDGRREMLQWYADYMDNLEHGGNVVHGTFKKQA</sequence>
<gene>
    <name evidence="8" type="ORF">CRN84_12960</name>
</gene>
<keyword evidence="4" id="KW-0233">DNA recombination</keyword>
<dbReference type="Gene3D" id="1.10.443.10">
    <property type="entry name" value="Intergrase catalytic core"/>
    <property type="match status" value="1"/>
</dbReference>
<accession>A0A2C6DN17</accession>
<dbReference type="Gene3D" id="3.30.160.390">
    <property type="entry name" value="Integrase, DNA-binding domain"/>
    <property type="match status" value="1"/>
</dbReference>
<dbReference type="InterPro" id="IPR002104">
    <property type="entry name" value="Integrase_catalytic"/>
</dbReference>
<dbReference type="OrthoDB" id="9795573at2"/>
<dbReference type="Pfam" id="PF13356">
    <property type="entry name" value="Arm-DNA-bind_3"/>
    <property type="match status" value="1"/>
</dbReference>
<evidence type="ECO:0000313" key="8">
    <source>
        <dbReference type="EMBL" id="PHI30184.1"/>
    </source>
</evidence>
<dbReference type="InterPro" id="IPR050808">
    <property type="entry name" value="Phage_Integrase"/>
</dbReference>
<proteinExistence type="inferred from homology"/>
<dbReference type="InterPro" id="IPR010998">
    <property type="entry name" value="Integrase_recombinase_N"/>
</dbReference>
<dbReference type="SUPFAM" id="SSF56349">
    <property type="entry name" value="DNA breaking-rejoining enzymes"/>
    <property type="match status" value="1"/>
</dbReference>
<dbReference type="PANTHER" id="PTHR30629">
    <property type="entry name" value="PROPHAGE INTEGRASE"/>
    <property type="match status" value="1"/>
</dbReference>
<dbReference type="InterPro" id="IPR038488">
    <property type="entry name" value="Integrase_DNA-bd_sf"/>
</dbReference>
<comment type="similarity">
    <text evidence="1">Belongs to the 'phage' integrase family.</text>
</comment>
<evidence type="ECO:0000256" key="2">
    <source>
        <dbReference type="ARBA" id="ARBA00022908"/>
    </source>
</evidence>
<comment type="caution">
    <text evidence="8">The sequence shown here is derived from an EMBL/GenBank/DDBJ whole genome shotgun (WGS) entry which is preliminary data.</text>
</comment>
<keyword evidence="3 5" id="KW-0238">DNA-binding</keyword>
<organism evidence="8 9">
    <name type="scientific">Budvicia aquatica</name>
    <dbReference type="NCBI Taxonomy" id="82979"/>
    <lineage>
        <taxon>Bacteria</taxon>
        <taxon>Pseudomonadati</taxon>
        <taxon>Pseudomonadota</taxon>
        <taxon>Gammaproteobacteria</taxon>
        <taxon>Enterobacterales</taxon>
        <taxon>Budviciaceae</taxon>
        <taxon>Budvicia</taxon>
    </lineage>
</organism>
<evidence type="ECO:0000256" key="3">
    <source>
        <dbReference type="ARBA" id="ARBA00023125"/>
    </source>
</evidence>
<dbReference type="RefSeq" id="WP_029096137.1">
    <property type="nucleotide sequence ID" value="NZ_PDDX01000001.1"/>
</dbReference>
<evidence type="ECO:0000256" key="1">
    <source>
        <dbReference type="ARBA" id="ARBA00008857"/>
    </source>
</evidence>
<evidence type="ECO:0000313" key="9">
    <source>
        <dbReference type="Proteomes" id="UP000224974"/>
    </source>
</evidence>
<keyword evidence="9" id="KW-1185">Reference proteome</keyword>
<dbReference type="Proteomes" id="UP000224974">
    <property type="component" value="Unassembled WGS sequence"/>
</dbReference>
<dbReference type="InterPro" id="IPR013762">
    <property type="entry name" value="Integrase-like_cat_sf"/>
</dbReference>
<dbReference type="InterPro" id="IPR053876">
    <property type="entry name" value="Phage_int_M"/>
</dbReference>
<dbReference type="InterPro" id="IPR025166">
    <property type="entry name" value="Integrase_DNA_bind_dom"/>
</dbReference>
<keyword evidence="2" id="KW-0229">DNA integration</keyword>
<dbReference type="CDD" id="cd00801">
    <property type="entry name" value="INT_P4_C"/>
    <property type="match status" value="1"/>
</dbReference>
<evidence type="ECO:0000256" key="4">
    <source>
        <dbReference type="ARBA" id="ARBA00023172"/>
    </source>
</evidence>
<dbReference type="GO" id="GO:0006310">
    <property type="term" value="P:DNA recombination"/>
    <property type="evidence" value="ECO:0007669"/>
    <property type="project" value="UniProtKB-KW"/>
</dbReference>
<evidence type="ECO:0000256" key="5">
    <source>
        <dbReference type="PROSITE-ProRule" id="PRU01248"/>
    </source>
</evidence>
<dbReference type="AlphaFoldDB" id="A0A2C6DN17"/>
<name>A0A2C6DN17_9GAMM</name>
<feature type="domain" description="Core-binding (CB)" evidence="7">
    <location>
        <begin position="98"/>
        <end position="179"/>
    </location>
</feature>
<dbReference type="InterPro" id="IPR011010">
    <property type="entry name" value="DNA_brk_join_enz"/>
</dbReference>
<evidence type="ECO:0000259" key="6">
    <source>
        <dbReference type="PROSITE" id="PS51898"/>
    </source>
</evidence>
<evidence type="ECO:0000259" key="7">
    <source>
        <dbReference type="PROSITE" id="PS51900"/>
    </source>
</evidence>
<dbReference type="InterPro" id="IPR044068">
    <property type="entry name" value="CB"/>
</dbReference>
<dbReference type="GO" id="GO:0003677">
    <property type="term" value="F:DNA binding"/>
    <property type="evidence" value="ECO:0007669"/>
    <property type="project" value="UniProtKB-UniRule"/>
</dbReference>
<dbReference type="Gene3D" id="1.10.150.130">
    <property type="match status" value="1"/>
</dbReference>